<dbReference type="InterPro" id="IPR029058">
    <property type="entry name" value="AB_hydrolase_fold"/>
</dbReference>
<proteinExistence type="predicted"/>
<dbReference type="Gene3D" id="3.40.50.1820">
    <property type="entry name" value="alpha/beta hydrolase"/>
    <property type="match status" value="1"/>
</dbReference>
<keyword evidence="2" id="KW-0378">Hydrolase</keyword>
<dbReference type="EMBL" id="JABCIY010000177">
    <property type="protein sequence ID" value="KAF7189954.1"/>
    <property type="molecule type" value="Genomic_DNA"/>
</dbReference>
<dbReference type="InterPro" id="IPR000073">
    <property type="entry name" value="AB_hydrolase_1"/>
</dbReference>
<comment type="caution">
    <text evidence="2">The sequence shown here is derived from an EMBL/GenBank/DDBJ whole genome shotgun (WGS) entry which is preliminary data.</text>
</comment>
<evidence type="ECO:0000313" key="2">
    <source>
        <dbReference type="EMBL" id="KAF7189954.1"/>
    </source>
</evidence>
<gene>
    <name evidence="2" type="ORF">HII31_08776</name>
</gene>
<dbReference type="PANTHER" id="PTHR37017:SF11">
    <property type="entry name" value="ESTERASE_LIPASE_THIOESTERASE DOMAIN-CONTAINING PROTEIN"/>
    <property type="match status" value="1"/>
</dbReference>
<dbReference type="InterPro" id="IPR052897">
    <property type="entry name" value="Sec-Metab_Biosynth_Hydrolase"/>
</dbReference>
<organism evidence="2 3">
    <name type="scientific">Pseudocercospora fuligena</name>
    <dbReference type="NCBI Taxonomy" id="685502"/>
    <lineage>
        <taxon>Eukaryota</taxon>
        <taxon>Fungi</taxon>
        <taxon>Dikarya</taxon>
        <taxon>Ascomycota</taxon>
        <taxon>Pezizomycotina</taxon>
        <taxon>Dothideomycetes</taxon>
        <taxon>Dothideomycetidae</taxon>
        <taxon>Mycosphaerellales</taxon>
        <taxon>Mycosphaerellaceae</taxon>
        <taxon>Pseudocercospora</taxon>
    </lineage>
</organism>
<dbReference type="OrthoDB" id="1263307at2759"/>
<dbReference type="AlphaFoldDB" id="A0A8H6RE70"/>
<dbReference type="Proteomes" id="UP000660729">
    <property type="component" value="Unassembled WGS sequence"/>
</dbReference>
<sequence length="249" mass="27511">MAENTTIIFIPGAWHPATSWEKVAKLVEQAGYKTDLVDLPSVGPKEHLKDFWPDVEVIRKHITTASEAGQKVVLVVHSYGGVPSTQAVEGLDLKTRSSQGLPGGVSHIVYCTSFIIPDGKSQIGAFGGNNLPWFIISEDQMSYLPDNPAYVFYNDMSPEDQKSAIATLKPHSYQTAHTVVTYAGWKHVPSTYIYCSKDNAIPLHIQHMMVEEFGKGFKIRTETLEASHSPFWSMPKETAEAVMRAAESS</sequence>
<reference evidence="2" key="1">
    <citation type="submission" date="2020-04" db="EMBL/GenBank/DDBJ databases">
        <title>Draft genome resource of the tomato pathogen Pseudocercospora fuligena.</title>
        <authorList>
            <person name="Zaccaron A."/>
        </authorList>
    </citation>
    <scope>NUCLEOTIDE SEQUENCE</scope>
    <source>
        <strain evidence="2">PF001</strain>
    </source>
</reference>
<accession>A0A8H6RE70</accession>
<dbReference type="SUPFAM" id="SSF53474">
    <property type="entry name" value="alpha/beta-Hydrolases"/>
    <property type="match status" value="1"/>
</dbReference>
<evidence type="ECO:0000259" key="1">
    <source>
        <dbReference type="Pfam" id="PF12697"/>
    </source>
</evidence>
<dbReference type="GO" id="GO:0016787">
    <property type="term" value="F:hydrolase activity"/>
    <property type="evidence" value="ECO:0007669"/>
    <property type="project" value="UniProtKB-KW"/>
</dbReference>
<name>A0A8H6RE70_9PEZI</name>
<protein>
    <submittedName>
        <fullName evidence="2">Putative hydrolase R7</fullName>
    </submittedName>
</protein>
<dbReference type="PANTHER" id="PTHR37017">
    <property type="entry name" value="AB HYDROLASE-1 DOMAIN-CONTAINING PROTEIN-RELATED"/>
    <property type="match status" value="1"/>
</dbReference>
<feature type="domain" description="AB hydrolase-1" evidence="1">
    <location>
        <begin position="7"/>
        <end position="241"/>
    </location>
</feature>
<evidence type="ECO:0000313" key="3">
    <source>
        <dbReference type="Proteomes" id="UP000660729"/>
    </source>
</evidence>
<keyword evidence="3" id="KW-1185">Reference proteome</keyword>
<dbReference type="Pfam" id="PF12697">
    <property type="entry name" value="Abhydrolase_6"/>
    <property type="match status" value="1"/>
</dbReference>